<comment type="catalytic activity">
    <reaction evidence="5">
        <text>L-proline + a quinone = (S)-1-pyrroline-5-carboxylate + a quinol + H(+)</text>
        <dbReference type="Rhea" id="RHEA:23784"/>
        <dbReference type="ChEBI" id="CHEBI:15378"/>
        <dbReference type="ChEBI" id="CHEBI:17388"/>
        <dbReference type="ChEBI" id="CHEBI:24646"/>
        <dbReference type="ChEBI" id="CHEBI:60039"/>
        <dbReference type="ChEBI" id="CHEBI:132124"/>
        <dbReference type="EC" id="1.5.5.2"/>
    </reaction>
</comment>
<dbReference type="PANTHER" id="PTHR13914:SF0">
    <property type="entry name" value="PROLINE DEHYDROGENASE 1, MITOCHONDRIAL"/>
    <property type="match status" value="1"/>
</dbReference>
<accession>J4UGR4</accession>
<dbReference type="PANTHER" id="PTHR13914">
    <property type="entry name" value="PROLINE OXIDASE"/>
    <property type="match status" value="1"/>
</dbReference>
<keyword evidence="5" id="KW-0274">FAD</keyword>
<evidence type="ECO:0000256" key="6">
    <source>
        <dbReference type="SAM" id="MobiDB-lite"/>
    </source>
</evidence>
<dbReference type="Gene3D" id="3.20.20.220">
    <property type="match status" value="1"/>
</dbReference>
<dbReference type="Proteomes" id="UP000002762">
    <property type="component" value="Unassembled WGS sequence"/>
</dbReference>
<dbReference type="GO" id="GO:0071949">
    <property type="term" value="F:FAD binding"/>
    <property type="evidence" value="ECO:0007669"/>
    <property type="project" value="TreeGrafter"/>
</dbReference>
<feature type="domain" description="Proline dehydrogenase" evidence="7">
    <location>
        <begin position="190"/>
        <end position="499"/>
    </location>
</feature>
<evidence type="ECO:0000256" key="4">
    <source>
        <dbReference type="ARBA" id="ARBA00023062"/>
    </source>
</evidence>
<proteinExistence type="inferred from homology"/>
<reference evidence="8 9" key="1">
    <citation type="journal article" date="2012" name="Sci. Rep.">
        <title>Genomic perspectives on the evolution of fungal entomopathogenicity in Beauveria bassiana.</title>
        <authorList>
            <person name="Xiao G."/>
            <person name="Ying S.H."/>
            <person name="Zheng P."/>
            <person name="Wang Z.L."/>
            <person name="Zhang S."/>
            <person name="Xie X.Q."/>
            <person name="Shang Y."/>
            <person name="St Leger R.J."/>
            <person name="Zhao G.P."/>
            <person name="Wang C."/>
            <person name="Feng M.G."/>
        </authorList>
    </citation>
    <scope>NUCLEOTIDE SEQUENCE [LARGE SCALE GENOMIC DNA]</scope>
    <source>
        <strain evidence="8 9">ARSEF 2860</strain>
    </source>
</reference>
<evidence type="ECO:0000313" key="9">
    <source>
        <dbReference type="Proteomes" id="UP000002762"/>
    </source>
</evidence>
<evidence type="ECO:0000256" key="2">
    <source>
        <dbReference type="ARBA" id="ARBA00012695"/>
    </source>
</evidence>
<feature type="region of interest" description="Disordered" evidence="6">
    <location>
        <begin position="197"/>
        <end position="219"/>
    </location>
</feature>
<dbReference type="SUPFAM" id="SSF51730">
    <property type="entry name" value="FAD-linked oxidoreductase"/>
    <property type="match status" value="1"/>
</dbReference>
<protein>
    <recommendedName>
        <fullName evidence="2 5">Proline dehydrogenase</fullName>
        <ecNumber evidence="2 5">1.5.5.2</ecNumber>
    </recommendedName>
</protein>
<comment type="similarity">
    <text evidence="1 5">Belongs to the proline oxidase family.</text>
</comment>
<gene>
    <name evidence="8" type="ORF">BBA_08934</name>
</gene>
<dbReference type="InterPro" id="IPR029041">
    <property type="entry name" value="FAD-linked_oxidoreductase-like"/>
</dbReference>
<organism evidence="8 9">
    <name type="scientific">Beauveria bassiana (strain ARSEF 2860)</name>
    <name type="common">White muscardine disease fungus</name>
    <name type="synonym">Tritirachium shiotae</name>
    <dbReference type="NCBI Taxonomy" id="655819"/>
    <lineage>
        <taxon>Eukaryota</taxon>
        <taxon>Fungi</taxon>
        <taxon>Dikarya</taxon>
        <taxon>Ascomycota</taxon>
        <taxon>Pezizomycotina</taxon>
        <taxon>Sordariomycetes</taxon>
        <taxon>Hypocreomycetidae</taxon>
        <taxon>Hypocreales</taxon>
        <taxon>Cordycipitaceae</taxon>
        <taxon>Beauveria</taxon>
    </lineage>
</organism>
<evidence type="ECO:0000259" key="7">
    <source>
        <dbReference type="Pfam" id="PF01619"/>
    </source>
</evidence>
<dbReference type="FunCoup" id="J4UGR4">
    <property type="interactions" value="55"/>
</dbReference>
<comment type="function">
    <text evidence="5">Converts proline to delta-1-pyrroline-5-carboxylate.</text>
</comment>
<feature type="region of interest" description="Disordered" evidence="6">
    <location>
        <begin position="72"/>
        <end position="96"/>
    </location>
</feature>
<evidence type="ECO:0000256" key="1">
    <source>
        <dbReference type="ARBA" id="ARBA00005869"/>
    </source>
</evidence>
<dbReference type="HOGENOM" id="CLU_018202_0_1_1"/>
<dbReference type="OrthoDB" id="5464at2759"/>
<dbReference type="EMBL" id="JH725191">
    <property type="protein sequence ID" value="EJP62137.1"/>
    <property type="molecule type" value="Genomic_DNA"/>
</dbReference>
<dbReference type="Pfam" id="PF01619">
    <property type="entry name" value="Pro_dh"/>
    <property type="match status" value="1"/>
</dbReference>
<keyword evidence="4 5" id="KW-0642">Proline metabolism</keyword>
<feature type="compositionally biased region" description="Polar residues" evidence="6">
    <location>
        <begin position="72"/>
        <end position="90"/>
    </location>
</feature>
<dbReference type="GO" id="GO:0010133">
    <property type="term" value="P:L-proline catabolic process to L-glutamate"/>
    <property type="evidence" value="ECO:0007669"/>
    <property type="project" value="TreeGrafter"/>
</dbReference>
<dbReference type="RefSeq" id="XP_008602253.1">
    <property type="nucleotide sequence ID" value="XM_008604031.1"/>
</dbReference>
<keyword evidence="9" id="KW-1185">Reference proteome</keyword>
<dbReference type="GO" id="GO:0005739">
    <property type="term" value="C:mitochondrion"/>
    <property type="evidence" value="ECO:0007669"/>
    <property type="project" value="TreeGrafter"/>
</dbReference>
<dbReference type="GeneID" id="19891946"/>
<dbReference type="EC" id="1.5.5.2" evidence="2 5"/>
<dbReference type="STRING" id="655819.J4UGR4"/>
<comment type="cofactor">
    <cofactor evidence="5">
        <name>FAD</name>
        <dbReference type="ChEBI" id="CHEBI:57692"/>
    </cofactor>
</comment>
<dbReference type="InterPro" id="IPR015659">
    <property type="entry name" value="Proline_oxidase"/>
</dbReference>
<name>J4UGR4_BEAB2</name>
<sequence>MTFCDGHRIIHLRLNCIDFKMRQILAPISKRICQIRQDNTMMRCVPGIRVLILSKTLPSSYDGTSRFVHSTHGNKASPSMETNDNSTNVAAKNERRSVKNQPLSLLPLTMIVRSLATSTVSSSPKLLAISLSLLRFLAFSDTKLLNPDHNRLLKYILNMSLYKQFCAGENAEQVAETLAGVKKIGFTGAILAYARESPNEDSEGASKSSDSKVDPDEKANKEISTWLENSLKTVQLAAAGDFVALKFSGAGSRAREQLQKGLKPGPYFTESIDRVCQIARERDVRVLIDGEQDELQDTIDKWTLELAQRHNVVPDKAIIFGTYQAYKKSMPRTLASHLREAQQNNFTLGVKLVRGAYLQSDPPERLQGSKADTDACYDATAISVLTREWSSTIPGSGPYPKVSIMFATHNASSVRKAYAISVEGRARSELLFAQLQGMADEISCELVEMNSSTSSEEPVTPPAAQLPVYKYMAWGTTGECMKYLLRRAEENRDAVTRTREDRDAMWFELLRRAKGVFRTI</sequence>
<evidence type="ECO:0000256" key="5">
    <source>
        <dbReference type="RuleBase" id="RU364054"/>
    </source>
</evidence>
<dbReference type="AlphaFoldDB" id="J4UGR4"/>
<keyword evidence="3 5" id="KW-0560">Oxidoreductase</keyword>
<feature type="compositionally biased region" description="Basic and acidic residues" evidence="6">
    <location>
        <begin position="209"/>
        <end position="219"/>
    </location>
</feature>
<dbReference type="InterPro" id="IPR002872">
    <property type="entry name" value="Proline_DH_dom"/>
</dbReference>
<evidence type="ECO:0000313" key="8">
    <source>
        <dbReference type="EMBL" id="EJP62137.1"/>
    </source>
</evidence>
<keyword evidence="5" id="KW-0285">Flavoprotein</keyword>
<dbReference type="InParanoid" id="J4UGR4"/>
<evidence type="ECO:0000256" key="3">
    <source>
        <dbReference type="ARBA" id="ARBA00023002"/>
    </source>
</evidence>
<dbReference type="GO" id="GO:0004657">
    <property type="term" value="F:proline dehydrogenase activity"/>
    <property type="evidence" value="ECO:0007669"/>
    <property type="project" value="UniProtKB-EC"/>
</dbReference>